<sequence length="98" mass="11511">MDWCMMGADCYRALISVADHLLRKALDERTEGQLEAALGMFYSPSRSLTDTVILEYRDPLSRYARRFFHHLLRHQRFEKAFLLALDIGARDLFMVRNS</sequence>
<evidence type="ECO:0000313" key="14">
    <source>
        <dbReference type="Proteomes" id="UP000018467"/>
    </source>
</evidence>
<dbReference type="PANTHER" id="PTHR13667:SF5">
    <property type="entry name" value="WD REPEAT-CONTAINING AND PLANAR CELL POLARITY EFFECTOR PROTEIN FRITZ HOMOLOG"/>
    <property type="match status" value="1"/>
</dbReference>
<evidence type="ECO:0000256" key="1">
    <source>
        <dbReference type="ARBA" id="ARBA00004236"/>
    </source>
</evidence>
<dbReference type="Bgee" id="ENSAMXG00000043843">
    <property type="expression patterns" value="Expressed in camera-type eye and 14 other cell types or tissues"/>
</dbReference>
<organism evidence="13 14">
    <name type="scientific">Astyanax mexicanus</name>
    <name type="common">Blind cave fish</name>
    <name type="synonym">Astyanax fasciatus mexicanus</name>
    <dbReference type="NCBI Taxonomy" id="7994"/>
    <lineage>
        <taxon>Eukaryota</taxon>
        <taxon>Metazoa</taxon>
        <taxon>Chordata</taxon>
        <taxon>Craniata</taxon>
        <taxon>Vertebrata</taxon>
        <taxon>Euteleostomi</taxon>
        <taxon>Actinopterygii</taxon>
        <taxon>Neopterygii</taxon>
        <taxon>Teleostei</taxon>
        <taxon>Ostariophysi</taxon>
        <taxon>Characiformes</taxon>
        <taxon>Characoidei</taxon>
        <taxon>Acestrorhamphidae</taxon>
        <taxon>Acestrorhamphinae</taxon>
        <taxon>Astyanax</taxon>
    </lineage>
</organism>
<dbReference type="GO" id="GO:0007399">
    <property type="term" value="P:nervous system development"/>
    <property type="evidence" value="ECO:0007669"/>
    <property type="project" value="TreeGrafter"/>
</dbReference>
<evidence type="ECO:0000256" key="11">
    <source>
        <dbReference type="ARBA" id="ARBA00023212"/>
    </source>
</evidence>
<evidence type="ECO:0000256" key="4">
    <source>
        <dbReference type="ARBA" id="ARBA00022475"/>
    </source>
</evidence>
<evidence type="ECO:0000256" key="9">
    <source>
        <dbReference type="ARBA" id="ARBA00023069"/>
    </source>
</evidence>
<protein>
    <submittedName>
        <fullName evidence="13">Uncharacterized protein</fullName>
    </submittedName>
</protein>
<evidence type="ECO:0000256" key="2">
    <source>
        <dbReference type="ARBA" id="ARBA00004430"/>
    </source>
</evidence>
<reference evidence="14" key="1">
    <citation type="submission" date="2013-03" db="EMBL/GenBank/DDBJ databases">
        <authorList>
            <person name="Jeffery W."/>
            <person name="Warren W."/>
            <person name="Wilson R.K."/>
        </authorList>
    </citation>
    <scope>NUCLEOTIDE SEQUENCE</scope>
    <source>
        <strain evidence="14">female</strain>
    </source>
</reference>
<reference evidence="13" key="4">
    <citation type="submission" date="2025-09" db="UniProtKB">
        <authorList>
            <consortium name="Ensembl"/>
        </authorList>
    </citation>
    <scope>IDENTIFICATION</scope>
</reference>
<dbReference type="GO" id="GO:0044782">
    <property type="term" value="P:cilium organization"/>
    <property type="evidence" value="ECO:0007669"/>
    <property type="project" value="TreeGrafter"/>
</dbReference>
<evidence type="ECO:0000256" key="6">
    <source>
        <dbReference type="ARBA" id="ARBA00022574"/>
    </source>
</evidence>
<keyword evidence="10" id="KW-0472">Membrane</keyword>
<accession>A0A3B1JJX7</accession>
<evidence type="ECO:0000256" key="8">
    <source>
        <dbReference type="ARBA" id="ARBA00022794"/>
    </source>
</evidence>
<dbReference type="Proteomes" id="UP000018467">
    <property type="component" value="Unassembled WGS sequence"/>
</dbReference>
<proteinExistence type="inferred from homology"/>
<dbReference type="Ensembl" id="ENSAMXT00000033220.1">
    <property type="protein sequence ID" value="ENSAMXP00000042016.1"/>
    <property type="gene ID" value="ENSAMXG00000043843.1"/>
</dbReference>
<keyword evidence="7" id="KW-0677">Repeat</keyword>
<evidence type="ECO:0000256" key="12">
    <source>
        <dbReference type="ARBA" id="ARBA00023273"/>
    </source>
</evidence>
<dbReference type="PANTHER" id="PTHR13667">
    <property type="entry name" value="HOMOLOC-13"/>
    <property type="match status" value="1"/>
</dbReference>
<dbReference type="GO" id="GO:0097541">
    <property type="term" value="C:axonemal basal plate"/>
    <property type="evidence" value="ECO:0007669"/>
    <property type="project" value="TreeGrafter"/>
</dbReference>
<dbReference type="Pfam" id="PF11768">
    <property type="entry name" value="Frtz"/>
    <property type="match status" value="1"/>
</dbReference>
<evidence type="ECO:0000256" key="10">
    <source>
        <dbReference type="ARBA" id="ARBA00023136"/>
    </source>
</evidence>
<keyword evidence="8" id="KW-0970">Cilium biogenesis/degradation</keyword>
<evidence type="ECO:0000313" key="13">
    <source>
        <dbReference type="Ensembl" id="ENSAMXP00000042016.1"/>
    </source>
</evidence>
<name>A0A3B1JJX7_ASTMX</name>
<keyword evidence="5" id="KW-0963">Cytoplasm</keyword>
<keyword evidence="12" id="KW-0966">Cell projection</keyword>
<dbReference type="InterPro" id="IPR024511">
    <property type="entry name" value="Frtz"/>
</dbReference>
<reference evidence="13" key="3">
    <citation type="submission" date="2025-08" db="UniProtKB">
        <authorList>
            <consortium name="Ensembl"/>
        </authorList>
    </citation>
    <scope>IDENTIFICATION</scope>
</reference>
<keyword evidence="6" id="KW-0853">WD repeat</keyword>
<keyword evidence="14" id="KW-1185">Reference proteome</keyword>
<comment type="similarity">
    <text evidence="3">Belongs to the WD repeat fritz family.</text>
</comment>
<dbReference type="AlphaFoldDB" id="A0A3B1JJX7"/>
<evidence type="ECO:0000256" key="3">
    <source>
        <dbReference type="ARBA" id="ARBA00006059"/>
    </source>
</evidence>
<keyword evidence="4" id="KW-1003">Cell membrane</keyword>
<keyword evidence="11" id="KW-0206">Cytoskeleton</keyword>
<keyword evidence="9" id="KW-0969">Cilium</keyword>
<comment type="subcellular location">
    <subcellularLocation>
        <location evidence="1">Cell membrane</location>
    </subcellularLocation>
    <subcellularLocation>
        <location evidence="2">Cytoplasm</location>
        <location evidence="2">Cytoskeleton</location>
        <location evidence="2">Cilium axoneme</location>
    </subcellularLocation>
</comment>
<dbReference type="GO" id="GO:0005886">
    <property type="term" value="C:plasma membrane"/>
    <property type="evidence" value="ECO:0007669"/>
    <property type="project" value="UniProtKB-SubCell"/>
</dbReference>
<evidence type="ECO:0000256" key="7">
    <source>
        <dbReference type="ARBA" id="ARBA00022737"/>
    </source>
</evidence>
<dbReference type="GeneTree" id="ENSGT00390000016551"/>
<evidence type="ECO:0000256" key="5">
    <source>
        <dbReference type="ARBA" id="ARBA00022490"/>
    </source>
</evidence>
<reference evidence="14" key="2">
    <citation type="journal article" date="2014" name="Nat. Commun.">
        <title>The cavefish genome reveals candidate genes for eye loss.</title>
        <authorList>
            <person name="McGaugh S.E."/>
            <person name="Gross J.B."/>
            <person name="Aken B."/>
            <person name="Blin M."/>
            <person name="Borowsky R."/>
            <person name="Chalopin D."/>
            <person name="Hinaux H."/>
            <person name="Jeffery W.R."/>
            <person name="Keene A."/>
            <person name="Ma L."/>
            <person name="Minx P."/>
            <person name="Murphy D."/>
            <person name="O'Quin K.E."/>
            <person name="Retaux S."/>
            <person name="Rohner N."/>
            <person name="Searle S.M."/>
            <person name="Stahl B.A."/>
            <person name="Tabin C."/>
            <person name="Volff J.N."/>
            <person name="Yoshizawa M."/>
            <person name="Warren W.C."/>
        </authorList>
    </citation>
    <scope>NUCLEOTIDE SEQUENCE [LARGE SCALE GENOMIC DNA]</scope>
    <source>
        <strain evidence="14">female</strain>
    </source>
</reference>
<dbReference type="STRING" id="7994.ENSAMXP00000042016"/>
<dbReference type="InParanoid" id="A0A3B1JJX7"/>
<dbReference type="GO" id="GO:0045184">
    <property type="term" value="P:establishment of protein localization"/>
    <property type="evidence" value="ECO:0007669"/>
    <property type="project" value="TreeGrafter"/>
</dbReference>